<feature type="chain" id="PRO_5046812220" evidence="2">
    <location>
        <begin position="22"/>
        <end position="205"/>
    </location>
</feature>
<feature type="compositionally biased region" description="Low complexity" evidence="1">
    <location>
        <begin position="86"/>
        <end position="98"/>
    </location>
</feature>
<sequence length="205" mass="19979">MAAIRIAVTLGCLLLAGSALATNLTDIIDADQNLKNGLLNKNSPSPSPTPSPPATPFIPAPVSVQVSATQAPSPTKPPQTNPPTTPVQSTTVAPSTTPLPTSCTGLAANAPCAASQAGVTRPSAIVGGRCVNGACVGTQITLCVNNAKPTACVVGTNKGGAAAYCDALTPADAAFLGVASTSTVAVTGTQATACNSSSDCPLGQL</sequence>
<evidence type="ECO:0000313" key="4">
    <source>
        <dbReference type="Proteomes" id="UP001497392"/>
    </source>
</evidence>
<feature type="compositionally biased region" description="Pro residues" evidence="1">
    <location>
        <begin position="45"/>
        <end position="58"/>
    </location>
</feature>
<feature type="region of interest" description="Disordered" evidence="1">
    <location>
        <begin position="39"/>
        <end position="58"/>
    </location>
</feature>
<evidence type="ECO:0000256" key="1">
    <source>
        <dbReference type="SAM" id="MobiDB-lite"/>
    </source>
</evidence>
<evidence type="ECO:0000313" key="3">
    <source>
        <dbReference type="EMBL" id="CAL5230080.1"/>
    </source>
</evidence>
<comment type="caution">
    <text evidence="3">The sequence shown here is derived from an EMBL/GenBank/DDBJ whole genome shotgun (WGS) entry which is preliminary data.</text>
</comment>
<dbReference type="Proteomes" id="UP001497392">
    <property type="component" value="Unassembled WGS sequence"/>
</dbReference>
<keyword evidence="2" id="KW-0732">Signal</keyword>
<gene>
    <name evidence="3" type="primary">g13537</name>
    <name evidence="3" type="ORF">VP750_LOCUS11986</name>
</gene>
<protein>
    <submittedName>
        <fullName evidence="3">G13537 protein</fullName>
    </submittedName>
</protein>
<feature type="signal peptide" evidence="2">
    <location>
        <begin position="1"/>
        <end position="21"/>
    </location>
</feature>
<feature type="compositionally biased region" description="Pro residues" evidence="1">
    <location>
        <begin position="74"/>
        <end position="85"/>
    </location>
</feature>
<accession>A0ABP1GFM0</accession>
<evidence type="ECO:0000256" key="2">
    <source>
        <dbReference type="SAM" id="SignalP"/>
    </source>
</evidence>
<name>A0ABP1GFM0_9CHLO</name>
<organism evidence="3 4">
    <name type="scientific">Coccomyxa viridis</name>
    <dbReference type="NCBI Taxonomy" id="1274662"/>
    <lineage>
        <taxon>Eukaryota</taxon>
        <taxon>Viridiplantae</taxon>
        <taxon>Chlorophyta</taxon>
        <taxon>core chlorophytes</taxon>
        <taxon>Trebouxiophyceae</taxon>
        <taxon>Trebouxiophyceae incertae sedis</taxon>
        <taxon>Coccomyxaceae</taxon>
        <taxon>Coccomyxa</taxon>
    </lineage>
</organism>
<keyword evidence="4" id="KW-1185">Reference proteome</keyword>
<reference evidence="3 4" key="1">
    <citation type="submission" date="2024-06" db="EMBL/GenBank/DDBJ databases">
        <authorList>
            <person name="Kraege A."/>
            <person name="Thomma B."/>
        </authorList>
    </citation>
    <scope>NUCLEOTIDE SEQUENCE [LARGE SCALE GENOMIC DNA]</scope>
</reference>
<feature type="region of interest" description="Disordered" evidence="1">
    <location>
        <begin position="64"/>
        <end position="98"/>
    </location>
</feature>
<proteinExistence type="predicted"/>
<dbReference type="EMBL" id="CAXHTA020000021">
    <property type="protein sequence ID" value="CAL5230080.1"/>
    <property type="molecule type" value="Genomic_DNA"/>
</dbReference>